<evidence type="ECO:0000313" key="1">
    <source>
        <dbReference type="EMBL" id="CUP77603.1"/>
    </source>
</evidence>
<accession>A0A174QWJ8</accession>
<sequence>MEIGGFFPYQPVDSEPNNYVEHTCPDPGDTAHLMSGRCAIYYCLRDLMLTDQKRVAYLPSYDCETVLGCFVKAGYEIHYYDFDKIFPLCLRKR</sequence>
<proteinExistence type="predicted"/>
<organism evidence="1 2">
    <name type="scientific">Blautia obeum</name>
    <dbReference type="NCBI Taxonomy" id="40520"/>
    <lineage>
        <taxon>Bacteria</taxon>
        <taxon>Bacillati</taxon>
        <taxon>Bacillota</taxon>
        <taxon>Clostridia</taxon>
        <taxon>Lachnospirales</taxon>
        <taxon>Lachnospiraceae</taxon>
        <taxon>Blautia</taxon>
    </lineage>
</organism>
<evidence type="ECO:0000313" key="2">
    <source>
        <dbReference type="Proteomes" id="UP000095762"/>
    </source>
</evidence>
<dbReference type="RefSeq" id="WP_242859943.1">
    <property type="nucleotide sequence ID" value="NZ_CZBP01000004.1"/>
</dbReference>
<dbReference type="AlphaFoldDB" id="A0A174QWJ8"/>
<dbReference type="Proteomes" id="UP000095762">
    <property type="component" value="Unassembled WGS sequence"/>
</dbReference>
<protein>
    <submittedName>
        <fullName evidence="1">Uncharacterized protein</fullName>
    </submittedName>
</protein>
<gene>
    <name evidence="1" type="ORF">ERS852569_00721</name>
</gene>
<reference evidence="1 2" key="1">
    <citation type="submission" date="2015-09" db="EMBL/GenBank/DDBJ databases">
        <authorList>
            <consortium name="Pathogen Informatics"/>
        </authorList>
    </citation>
    <scope>NUCLEOTIDE SEQUENCE [LARGE SCALE GENOMIC DNA]</scope>
    <source>
        <strain evidence="1 2">2789STDY5834957</strain>
    </source>
</reference>
<name>A0A174QWJ8_9FIRM</name>
<dbReference type="EMBL" id="CZBP01000004">
    <property type="protein sequence ID" value="CUP77603.1"/>
    <property type="molecule type" value="Genomic_DNA"/>
</dbReference>